<dbReference type="CDD" id="cd07433">
    <property type="entry name" value="PHP_PolIIIA_DnaE1"/>
    <property type="match status" value="1"/>
</dbReference>
<dbReference type="Gene3D" id="3.20.20.140">
    <property type="entry name" value="Metal-dependent hydrolases"/>
    <property type="match status" value="1"/>
</dbReference>
<dbReference type="InterPro" id="IPR040982">
    <property type="entry name" value="DNA_pol3_finger"/>
</dbReference>
<gene>
    <name evidence="11" type="ORF">D9V81_00825</name>
</gene>
<evidence type="ECO:0000256" key="9">
    <source>
        <dbReference type="ARBA" id="ARBA00049244"/>
    </source>
</evidence>
<dbReference type="InterPro" id="IPR048472">
    <property type="entry name" value="DNA_pol_IIIA_C"/>
</dbReference>
<dbReference type="PANTHER" id="PTHR32294:SF0">
    <property type="entry name" value="DNA POLYMERASE III SUBUNIT ALPHA"/>
    <property type="match status" value="1"/>
</dbReference>
<dbReference type="Pfam" id="PF07733">
    <property type="entry name" value="DNA_pol3_alpha"/>
    <property type="match status" value="1"/>
</dbReference>
<evidence type="ECO:0000256" key="8">
    <source>
        <dbReference type="ARBA" id="ARBA00022932"/>
    </source>
</evidence>
<dbReference type="OrthoDB" id="9803237at2"/>
<feature type="domain" description="Polymerase/histidinol phosphatase N-terminal" evidence="10">
    <location>
        <begin position="7"/>
        <end position="74"/>
    </location>
</feature>
<evidence type="ECO:0000256" key="3">
    <source>
        <dbReference type="ARBA" id="ARBA00019114"/>
    </source>
</evidence>
<dbReference type="SUPFAM" id="SSF160975">
    <property type="entry name" value="AF1531-like"/>
    <property type="match status" value="1"/>
</dbReference>
<dbReference type="InterPro" id="IPR049821">
    <property type="entry name" value="PolIIIA_DnaE1_PHP"/>
</dbReference>
<evidence type="ECO:0000313" key="11">
    <source>
        <dbReference type="EMBL" id="QCI27163.1"/>
    </source>
</evidence>
<dbReference type="CDD" id="cd04485">
    <property type="entry name" value="DnaE_OBF"/>
    <property type="match status" value="1"/>
</dbReference>
<keyword evidence="6 11" id="KW-0548">Nucleotidyltransferase</keyword>
<protein>
    <recommendedName>
        <fullName evidence="3">DNA polymerase III subunit alpha</fullName>
        <ecNumber evidence="2">2.7.7.7</ecNumber>
    </recommendedName>
</protein>
<dbReference type="InterPro" id="IPR004805">
    <property type="entry name" value="DnaE2/DnaE/PolC"/>
</dbReference>
<dbReference type="Pfam" id="PF02811">
    <property type="entry name" value="PHP"/>
    <property type="match status" value="1"/>
</dbReference>
<evidence type="ECO:0000313" key="12">
    <source>
        <dbReference type="Proteomes" id="UP000298603"/>
    </source>
</evidence>
<dbReference type="InterPro" id="IPR029460">
    <property type="entry name" value="DNAPol_HHH"/>
</dbReference>
<dbReference type="SMART" id="SM00481">
    <property type="entry name" value="POLIIIAc"/>
    <property type="match status" value="1"/>
</dbReference>
<dbReference type="InterPro" id="IPR011708">
    <property type="entry name" value="DNA_pol3_alpha_NTPase_dom"/>
</dbReference>
<dbReference type="SUPFAM" id="SSF89550">
    <property type="entry name" value="PHP domain-like"/>
    <property type="match status" value="1"/>
</dbReference>
<dbReference type="AlphaFoldDB" id="A0A4D6YG53"/>
<dbReference type="PANTHER" id="PTHR32294">
    <property type="entry name" value="DNA POLYMERASE III SUBUNIT ALPHA"/>
    <property type="match status" value="1"/>
</dbReference>
<keyword evidence="8" id="KW-0239">DNA-directed DNA polymerase</keyword>
<dbReference type="GO" id="GO:0005737">
    <property type="term" value="C:cytoplasm"/>
    <property type="evidence" value="ECO:0007669"/>
    <property type="project" value="UniProtKB-SubCell"/>
</dbReference>
<sequence>MIKPKFIHLNTRSDYSITSGLNKPQELVKKSFLLNMPAIGMIDSSNFYGVIKFYKSAIKYGIKPIIGVKLKIQFNFIKNITSEINILATNKIGYKNLILLISKAHLKKNNFSLNNIFIKQDWLIKYRKGLIILSGGYNGDFGKYIINKEYDIINLFLDFYNTYFLDYYYFEIHRTNRIYEEQYLQFVIEISKIKNIPVVATNDVCFINKDDFDIHNIKLAIDQKKTINYKKNYLNYSNDQFMKNEHEMCILFHDIPEALQNSIEIAKRCNVNIENKKYFLPKFPIKHINEKDFLISKSIQGLKNRLLILYPEEKIRKNIFKKYQKRLFLELKIINKMNFPGYFLIVMEFIQWAKDNDIPVGPGRGSGAGSLVAYALKITELDPLQFGLIFERFLNPERKSMPDFDIDFCMEKRDLVIEHVSKFYGTENVAQIITFGTMSTKAVIRDVGRALGYPYGFVNKISQLIPLDIGITLKKSLSKKFHLLKLYKKNIEIKRLIDIALRLEGVVRNTGKHAGGVVISPDKLTNFTPLQCDNNVFITQLDKDDINHVGLLKFDFLGLRTLTIIHSAIKMINKSLKKNNHFINLSSIPLNDKKSFTLLQTANTISVFQLESYGMRELIIKLKPDCFEDIISLIALFRPGPLQSGMVDNFINRKHGREPIFYPDIKWQHKSLKPILKSTYGIILYQEQVIKIAQVLSGYKLSKADILQRAMSKKKIKEMAEQRIDFQKNAKKNNISYDFSSKIFDLLEKFSGYGFNKSHSAAYALISYQTLWMKANYPSEFMSSVMNADIDNIEKIKISIQECLRLKIKIIPPNINISMYHFQVNSHSDIIYGLGGIKGVGKSVVQEIVSVRKRIKKFNSFFDFCTNIKSKFINKRILEKLIFSGSFDCFKIKRYILIYLIPKAIKLSKEYDIFKNINQLNLLKKQKNNHLTSYYLSSTNQSNYFSYKKQLDYEKDVLGFYLTGHPIIEYLRELNYYSNIFENNKNKNCKFNLIKLFGIISSIHFKITKKNKNIIFLEITNQCNNFEVIIFDHLIKVYKNILKKDAIIIILGKIIIKNNIRKTRLIAHSMISLDDARNIYVKKIILIIYQNIFYKEILHDIKNNILFSLGGNIPIYICYKLNNNHSNVKLHNRWNVILSEKLIVKLKNLLGDNGVHLSFL</sequence>
<dbReference type="Pfam" id="PF14579">
    <property type="entry name" value="HHH_6"/>
    <property type="match status" value="1"/>
</dbReference>
<dbReference type="NCBIfam" id="NF004226">
    <property type="entry name" value="PRK05673.1"/>
    <property type="match status" value="1"/>
</dbReference>
<dbReference type="InterPro" id="IPR041931">
    <property type="entry name" value="DNA_pol3_alpha_thumb_dom"/>
</dbReference>
<dbReference type="InterPro" id="IPR003141">
    <property type="entry name" value="Pol/His_phosphatase_N"/>
</dbReference>
<keyword evidence="7" id="KW-0235">DNA replication</keyword>
<dbReference type="InterPro" id="IPR016195">
    <property type="entry name" value="Pol/histidinol_Pase-like"/>
</dbReference>
<dbReference type="Gene3D" id="1.10.150.870">
    <property type="match status" value="1"/>
</dbReference>
<proteinExistence type="predicted"/>
<dbReference type="Proteomes" id="UP000298603">
    <property type="component" value="Chromosome"/>
</dbReference>
<comment type="catalytic activity">
    <reaction evidence="9">
        <text>DNA(n) + a 2'-deoxyribonucleoside 5'-triphosphate = DNA(n+1) + diphosphate</text>
        <dbReference type="Rhea" id="RHEA:22508"/>
        <dbReference type="Rhea" id="RHEA-COMP:17339"/>
        <dbReference type="Rhea" id="RHEA-COMP:17340"/>
        <dbReference type="ChEBI" id="CHEBI:33019"/>
        <dbReference type="ChEBI" id="CHEBI:61560"/>
        <dbReference type="ChEBI" id="CHEBI:173112"/>
        <dbReference type="EC" id="2.7.7.7"/>
    </reaction>
</comment>
<comment type="subcellular location">
    <subcellularLocation>
        <location evidence="1">Cytoplasm</location>
    </subcellularLocation>
</comment>
<evidence type="ECO:0000256" key="2">
    <source>
        <dbReference type="ARBA" id="ARBA00012417"/>
    </source>
</evidence>
<dbReference type="Pfam" id="PF20914">
    <property type="entry name" value="DNA_pol_IIIA_C"/>
    <property type="match status" value="1"/>
</dbReference>
<keyword evidence="12" id="KW-1185">Reference proteome</keyword>
<accession>A0A4D6YG53</accession>
<evidence type="ECO:0000256" key="1">
    <source>
        <dbReference type="ARBA" id="ARBA00004496"/>
    </source>
</evidence>
<dbReference type="Pfam" id="PF17657">
    <property type="entry name" value="DNA_pol3_finger"/>
    <property type="match status" value="1"/>
</dbReference>
<dbReference type="GO" id="GO:0008408">
    <property type="term" value="F:3'-5' exonuclease activity"/>
    <property type="evidence" value="ECO:0007669"/>
    <property type="project" value="InterPro"/>
</dbReference>
<evidence type="ECO:0000256" key="7">
    <source>
        <dbReference type="ARBA" id="ARBA00022705"/>
    </source>
</evidence>
<keyword evidence="5 11" id="KW-0808">Transferase</keyword>
<reference evidence="11 12" key="1">
    <citation type="submission" date="2018-10" db="EMBL/GenBank/DDBJ databases">
        <title>Comparative functional genomics of the obligate endosymbiont Buchnera aphidicola.</title>
        <authorList>
            <person name="Chong R.A."/>
        </authorList>
    </citation>
    <scope>NUCLEOTIDE SEQUENCE [LARGE SCALE GENOMIC DNA]</scope>
    <source>
        <strain evidence="11 12">Tma</strain>
    </source>
</reference>
<name>A0A4D6YG53_9GAMM</name>
<dbReference type="EC" id="2.7.7.7" evidence="2"/>
<dbReference type="NCBIfam" id="TIGR00594">
    <property type="entry name" value="polc"/>
    <property type="match status" value="1"/>
</dbReference>
<dbReference type="RefSeq" id="WP_158349428.1">
    <property type="nucleotide sequence ID" value="NZ_CP032996.1"/>
</dbReference>
<dbReference type="GO" id="GO:0006260">
    <property type="term" value="P:DNA replication"/>
    <property type="evidence" value="ECO:0007669"/>
    <property type="project" value="UniProtKB-KW"/>
</dbReference>
<evidence type="ECO:0000256" key="5">
    <source>
        <dbReference type="ARBA" id="ARBA00022679"/>
    </source>
</evidence>
<organism evidence="11 12">
    <name type="scientific">Buchnera aphidicola</name>
    <name type="common">Therioaphis trifolii</name>
    <dbReference type="NCBI Taxonomy" id="1241884"/>
    <lineage>
        <taxon>Bacteria</taxon>
        <taxon>Pseudomonadati</taxon>
        <taxon>Pseudomonadota</taxon>
        <taxon>Gammaproteobacteria</taxon>
        <taxon>Enterobacterales</taxon>
        <taxon>Erwiniaceae</taxon>
        <taxon>Buchnera</taxon>
    </lineage>
</organism>
<dbReference type="GO" id="GO:0003887">
    <property type="term" value="F:DNA-directed DNA polymerase activity"/>
    <property type="evidence" value="ECO:0007669"/>
    <property type="project" value="UniProtKB-KW"/>
</dbReference>
<dbReference type="InterPro" id="IPR004013">
    <property type="entry name" value="PHP_dom"/>
</dbReference>
<dbReference type="EMBL" id="CP032996">
    <property type="protein sequence ID" value="QCI27163.1"/>
    <property type="molecule type" value="Genomic_DNA"/>
</dbReference>
<evidence type="ECO:0000256" key="4">
    <source>
        <dbReference type="ARBA" id="ARBA00022490"/>
    </source>
</evidence>
<keyword evidence="4" id="KW-0963">Cytoplasm</keyword>
<dbReference type="Gene3D" id="1.10.10.1600">
    <property type="entry name" value="Bacterial DNA polymerase III alpha subunit, thumb domain"/>
    <property type="match status" value="1"/>
</dbReference>
<evidence type="ECO:0000259" key="10">
    <source>
        <dbReference type="SMART" id="SM00481"/>
    </source>
</evidence>
<evidence type="ECO:0000256" key="6">
    <source>
        <dbReference type="ARBA" id="ARBA00022695"/>
    </source>
</evidence>